<evidence type="ECO:0000313" key="4">
    <source>
        <dbReference type="Proteomes" id="UP000306037"/>
    </source>
</evidence>
<dbReference type="InterPro" id="IPR019719">
    <property type="entry name" value="DUF2599"/>
</dbReference>
<sequence>MNDKLKKLVISGTLAGTVFNITNVASADSTDISGKTVYTNAMSSNYNQGDLTFSTANGEIIKIGPLQSINPTNNNFYFFSNKKDLVPNFKKVENGIEQSIKIDPTKTNGKYKIPFYFGNGESIKVEEDGSAVIYNKNKESIAVVMPTEAKSQSGEILEVNTTLKNENTLEYYVNIKEEVNPVTIKNTATSYDFSQYFSSGNWIVRDGMVSLSLKPTSLLTKLIVNRAIRTDSWNKVKDTFSRDNQWRNTNSMQNQYLCHYDFAKSFKTPWNIEPHRPDVGYLKTVAATCNP</sequence>
<dbReference type="RefSeq" id="WP_137053274.1">
    <property type="nucleotide sequence ID" value="NZ_SZOM01000233.1"/>
</dbReference>
<dbReference type="Proteomes" id="UP000306037">
    <property type="component" value="Unassembled WGS sequence"/>
</dbReference>
<comment type="caution">
    <text evidence="1">The sequence shown here is derived from an EMBL/GenBank/DDBJ whole genome shotgun (WGS) entry which is preliminary data.</text>
</comment>
<dbReference type="EMBL" id="SZOM01000233">
    <property type="protein sequence ID" value="TKH11642.1"/>
    <property type="molecule type" value="Genomic_DNA"/>
</dbReference>
<proteinExistence type="predicted"/>
<dbReference type="Proteomes" id="UP000305222">
    <property type="component" value="Unassembled WGS sequence"/>
</dbReference>
<reference evidence="3 4" key="1">
    <citation type="journal article" date="2019" name="Environ. Microbiol.">
        <title>An active ?-lactamase is a part of an orchestrated cell wall stress resistance network of Bacillus subtilis and related rhizosphere species.</title>
        <authorList>
            <person name="Bucher T."/>
            <person name="Keren-Paz A."/>
            <person name="Hausser J."/>
            <person name="Olender T."/>
            <person name="Cytryn E."/>
            <person name="Kolodkin-Gal I."/>
        </authorList>
    </citation>
    <scope>NUCLEOTIDE SEQUENCE [LARGE SCALE GENOMIC DNA]</scope>
    <source>
        <strain evidence="2 3">I5</strain>
        <strain evidence="1 4">I71</strain>
    </source>
</reference>
<protein>
    <submittedName>
        <fullName evidence="1">DUF2599 domain-containing protein</fullName>
    </submittedName>
</protein>
<evidence type="ECO:0000313" key="1">
    <source>
        <dbReference type="EMBL" id="TKH11642.1"/>
    </source>
</evidence>
<evidence type="ECO:0000313" key="3">
    <source>
        <dbReference type="Proteomes" id="UP000305222"/>
    </source>
</evidence>
<gene>
    <name evidence="1" type="ORF">FC694_23480</name>
    <name evidence="2" type="ORF">FC699_03490</name>
</gene>
<name>A0A4U2MKH8_9BACI</name>
<organism evidence="1 4">
    <name type="scientific">Bacillus wiedmannii</name>
    <dbReference type="NCBI Taxonomy" id="1890302"/>
    <lineage>
        <taxon>Bacteria</taxon>
        <taxon>Bacillati</taxon>
        <taxon>Bacillota</taxon>
        <taxon>Bacilli</taxon>
        <taxon>Bacillales</taxon>
        <taxon>Bacillaceae</taxon>
        <taxon>Bacillus</taxon>
        <taxon>Bacillus cereus group</taxon>
    </lineage>
</organism>
<evidence type="ECO:0000313" key="2">
    <source>
        <dbReference type="EMBL" id="TKI98745.1"/>
    </source>
</evidence>
<accession>A0A4U2MKH8</accession>
<dbReference type="AlphaFoldDB" id="A0A4U2MKH8"/>
<dbReference type="Pfam" id="PF10783">
    <property type="entry name" value="DUF2599"/>
    <property type="match status" value="1"/>
</dbReference>
<dbReference type="EMBL" id="SZON01000083">
    <property type="protein sequence ID" value="TKI98745.1"/>
    <property type="molecule type" value="Genomic_DNA"/>
</dbReference>